<dbReference type="Pfam" id="PF08421">
    <property type="entry name" value="Methyltransf_13"/>
    <property type="match status" value="1"/>
</dbReference>
<dbReference type="InterPro" id="IPR029063">
    <property type="entry name" value="SAM-dependent_MTases_sf"/>
</dbReference>
<dbReference type="RefSeq" id="WP_091572183.1">
    <property type="nucleotide sequence ID" value="NZ_FNHP01000011.1"/>
</dbReference>
<dbReference type="Gene3D" id="3.40.50.150">
    <property type="entry name" value="Vaccinia Virus protein VP39"/>
    <property type="match status" value="1"/>
</dbReference>
<dbReference type="Gene3D" id="6.20.50.110">
    <property type="entry name" value="Methyltransferase, zinc-binding domain"/>
    <property type="match status" value="1"/>
</dbReference>
<reference evidence="4" key="1">
    <citation type="submission" date="2016-10" db="EMBL/GenBank/DDBJ databases">
        <authorList>
            <person name="Varghese N."/>
            <person name="Submissions S."/>
        </authorList>
    </citation>
    <scope>NUCLEOTIDE SEQUENCE [LARGE SCALE GENOMIC DNA]</scope>
    <source>
        <strain evidence="4">EPL6</strain>
    </source>
</reference>
<organism evidence="3 4">
    <name type="scientific">Oryzisolibacter propanilivorax</name>
    <dbReference type="NCBI Taxonomy" id="1527607"/>
    <lineage>
        <taxon>Bacteria</taxon>
        <taxon>Pseudomonadati</taxon>
        <taxon>Pseudomonadota</taxon>
        <taxon>Betaproteobacteria</taxon>
        <taxon>Burkholderiales</taxon>
        <taxon>Comamonadaceae</taxon>
        <taxon>Oryzisolibacter</taxon>
    </lineage>
</organism>
<dbReference type="STRING" id="1527607.SAMN05428957_11133"/>
<dbReference type="Pfam" id="PF08484">
    <property type="entry name" value="Methyltransf_14"/>
    <property type="match status" value="1"/>
</dbReference>
<gene>
    <name evidence="3" type="ORF">SAMN05428957_11133</name>
</gene>
<protein>
    <submittedName>
        <fullName evidence="3">Methyltransferase domain-containing protein</fullName>
    </submittedName>
</protein>
<keyword evidence="3" id="KW-0489">Methyltransferase</keyword>
<accession>A0A1G9V4U1</accession>
<evidence type="ECO:0000259" key="2">
    <source>
        <dbReference type="Pfam" id="PF08484"/>
    </source>
</evidence>
<dbReference type="AlphaFoldDB" id="A0A1G9V4U1"/>
<dbReference type="EMBL" id="FNHP01000011">
    <property type="protein sequence ID" value="SDM67107.1"/>
    <property type="molecule type" value="Genomic_DNA"/>
</dbReference>
<dbReference type="InterPro" id="IPR013630">
    <property type="entry name" value="Methyltransf_Zn-bd_dom_put"/>
</dbReference>
<dbReference type="GO" id="GO:0008168">
    <property type="term" value="F:methyltransferase activity"/>
    <property type="evidence" value="ECO:0007669"/>
    <property type="project" value="UniProtKB-KW"/>
</dbReference>
<feature type="domain" description="C-methyltransferase" evidence="2">
    <location>
        <begin position="244"/>
        <end position="408"/>
    </location>
</feature>
<evidence type="ECO:0000259" key="1">
    <source>
        <dbReference type="Pfam" id="PF08421"/>
    </source>
</evidence>
<name>A0A1G9V4U1_9BURK</name>
<dbReference type="Pfam" id="PF13489">
    <property type="entry name" value="Methyltransf_23"/>
    <property type="match status" value="1"/>
</dbReference>
<evidence type="ECO:0000313" key="3">
    <source>
        <dbReference type="EMBL" id="SDM67107.1"/>
    </source>
</evidence>
<sequence length="413" mass="44854">MNCRHCGQPLHLTFLDLGSAPPSNAYLSEAALRAPEVWYPLRLLVCQHCWLVQTEDHAGREALFSDDYAYFSSFSSSWLAHAEAYVQAMRGRLALTSDSRVVEVASNDGYLLQYVQAAGIPCYGVEPTASTAAAARAKGIEVVERFFGVALAGELAHAGRQADLIAANNVLAHVPDINDFVGGFARLLKAHGVATFEFPHLLRMVEGCQFDTAYHEHYSYLSLTAVQRIFAANGLTVLDVQELPTHGGSLRVFAGRADAAAHLQATAEGAARVRQLLAAEAAAGMLGEGFYGDFQVQALRIKRELLTFLLQCQADGSTVGAYGAAAKGNTLLNFAGVRPDLLPYVVDKNPAKQGQCLPGSRIPVVGEAHLRAHRPDRILILPWNLRSEVAEQLDYIRDWGGRFATAVPRLDVW</sequence>
<feature type="domain" description="Methyltransferase putative zinc binding" evidence="1">
    <location>
        <begin position="3"/>
        <end position="64"/>
    </location>
</feature>
<evidence type="ECO:0000313" key="4">
    <source>
        <dbReference type="Proteomes" id="UP000198552"/>
    </source>
</evidence>
<dbReference type="PANTHER" id="PTHR43861:SF5">
    <property type="entry name" value="BLL5978 PROTEIN"/>
    <property type="match status" value="1"/>
</dbReference>
<dbReference type="Proteomes" id="UP000198552">
    <property type="component" value="Unassembled WGS sequence"/>
</dbReference>
<dbReference type="GO" id="GO:0032259">
    <property type="term" value="P:methylation"/>
    <property type="evidence" value="ECO:0007669"/>
    <property type="project" value="UniProtKB-KW"/>
</dbReference>
<keyword evidence="3" id="KW-0808">Transferase</keyword>
<dbReference type="PANTHER" id="PTHR43861">
    <property type="entry name" value="TRANS-ACONITATE 2-METHYLTRANSFERASE-RELATED"/>
    <property type="match status" value="1"/>
</dbReference>
<proteinExistence type="predicted"/>
<dbReference type="SUPFAM" id="SSF53335">
    <property type="entry name" value="S-adenosyl-L-methionine-dependent methyltransferases"/>
    <property type="match status" value="1"/>
</dbReference>
<dbReference type="Gene3D" id="3.40.50.720">
    <property type="entry name" value="NAD(P)-binding Rossmann-like Domain"/>
    <property type="match status" value="1"/>
</dbReference>
<dbReference type="InterPro" id="IPR013691">
    <property type="entry name" value="MeTrfase_14"/>
</dbReference>
<dbReference type="OrthoDB" id="9815644at2"/>
<dbReference type="InterPro" id="IPR038576">
    <property type="entry name" value="Methyltransf_Zn-bd_dom_put_sf"/>
</dbReference>
<keyword evidence="4" id="KW-1185">Reference proteome</keyword>